<dbReference type="Gene3D" id="1.25.40.10">
    <property type="entry name" value="Tetratricopeptide repeat domain"/>
    <property type="match status" value="6"/>
</dbReference>
<dbReference type="FunFam" id="1.25.40.10:FF:000158">
    <property type="entry name" value="pentatricopeptide repeat-containing protein At2g33680"/>
    <property type="match status" value="1"/>
</dbReference>
<organism evidence="4 5">
    <name type="scientific">Adiantum capillus-veneris</name>
    <name type="common">Maidenhair fern</name>
    <dbReference type="NCBI Taxonomy" id="13818"/>
    <lineage>
        <taxon>Eukaryota</taxon>
        <taxon>Viridiplantae</taxon>
        <taxon>Streptophyta</taxon>
        <taxon>Embryophyta</taxon>
        <taxon>Tracheophyta</taxon>
        <taxon>Polypodiopsida</taxon>
        <taxon>Polypodiidae</taxon>
        <taxon>Polypodiales</taxon>
        <taxon>Pteridineae</taxon>
        <taxon>Pteridaceae</taxon>
        <taxon>Vittarioideae</taxon>
        <taxon>Adiantum</taxon>
    </lineage>
</organism>
<dbReference type="InterPro" id="IPR046960">
    <property type="entry name" value="PPR_At4g14850-like_plant"/>
</dbReference>
<evidence type="ECO:0000313" key="5">
    <source>
        <dbReference type="Proteomes" id="UP000886520"/>
    </source>
</evidence>
<comment type="caution">
    <text evidence="4">The sequence shown here is derived from an EMBL/GenBank/DDBJ whole genome shotgun (WGS) entry which is preliminary data.</text>
</comment>
<dbReference type="EMBL" id="JABFUD020000017">
    <property type="protein sequence ID" value="KAI5067685.1"/>
    <property type="molecule type" value="Genomic_DNA"/>
</dbReference>
<dbReference type="OrthoDB" id="185373at2759"/>
<evidence type="ECO:0000256" key="2">
    <source>
        <dbReference type="PROSITE-ProRule" id="PRU00708"/>
    </source>
</evidence>
<sequence>MCCIESQNNLRSPQSPMMELAGISGMYRPCQDLDEPTRQPKDNPQKAVFDKTKKNSSQVKVTHQRPQQAEKISLVNGENRADNPRIAISFVASLKACAKRKDLQRGIDIHGQIDKTELLQTNTFVSSSLVNMYAKCGSMAKAQEVFDMLQHHNIILWNALITGYAQNGDGRKALNCFERMQIEGLVPNAVTFSCILKACGSLKDMEKGQQIHTQMLRECLLEKDIVVANALIDMYVRCGTVQKAEEVFNQLPIRDVISWTTLISGYVQHNHGKEALDCYEQMQLGGLHPDGVTYTCILKACGSIGAYGKGEEIHARLKRECLLDRDIVIANALVDMYVKCGALDKAQEAFDELRNPNVVSWNELIAGYTQYGHGEEALNCFARMQSKGFSPDAVTFATALKACGLVGALEEGQKIHLEIAKKCLLEKDIVVAGALVDMYAKCGNLNKAQEVFDELSMKDIVTWTSLIAGYAENGFSEEALKCFDQMQAEGLNPNAFTYACVLKACGNKRALDRGEDMHAQISERYDFLEKDTIVGTALVDMYCKCGAFGKAQEIFENLLSLDVASWNALIAGYAEQGMGNEALNYFQQMQKKGFNPDTTTFMCLLKACGCMGAVCMGLKAHAMLVKLGLVDEVPVIGTSLVAMYANCGLLLEAEKVFREFALHDVVSWSALMEGYAQLGKGENVLNLLKEMTQEGVLPSSVTLTIVLNACNHMGLLEEGQHYFEFLSKGYGFLPSLEHHSCMVNLFGRAGHLDIAVTLIEKMPLLADLAMWHTVLSACKNSVNKDIGELAFEHAMQLNNFDDAVYVSMGNIRLSE</sequence>
<dbReference type="FunFam" id="1.25.40.10:FF:000285">
    <property type="entry name" value="Pentatricopeptide repeat-containing protein, chloroplastic"/>
    <property type="match status" value="1"/>
</dbReference>
<accession>A0A9D4UGX9</accession>
<dbReference type="PANTHER" id="PTHR47926:SF382">
    <property type="entry name" value="PENTACOTRIPEPTIDE-REPEAT REGION OF PRORP DOMAIN-CONTAINING PROTEIN"/>
    <property type="match status" value="1"/>
</dbReference>
<feature type="repeat" description="PPR" evidence="2">
    <location>
        <begin position="562"/>
        <end position="596"/>
    </location>
</feature>
<dbReference type="FunFam" id="1.25.40.10:FF:000031">
    <property type="entry name" value="Pentatricopeptide repeat-containing protein mitochondrial"/>
    <property type="match status" value="3"/>
</dbReference>
<feature type="repeat" description="PPR" evidence="2">
    <location>
        <begin position="664"/>
        <end position="698"/>
    </location>
</feature>
<dbReference type="Proteomes" id="UP000886520">
    <property type="component" value="Chromosome 17"/>
</dbReference>
<dbReference type="InterPro" id="IPR011990">
    <property type="entry name" value="TPR-like_helical_dom_sf"/>
</dbReference>
<gene>
    <name evidence="4" type="ORF">GOP47_0018213</name>
</gene>
<feature type="repeat" description="PPR" evidence="2">
    <location>
        <begin position="459"/>
        <end position="493"/>
    </location>
</feature>
<name>A0A9D4UGX9_ADICA</name>
<feature type="repeat" description="PPR" evidence="2">
    <location>
        <begin position="153"/>
        <end position="187"/>
    </location>
</feature>
<feature type="repeat" description="PPR" evidence="2">
    <location>
        <begin position="357"/>
        <end position="391"/>
    </location>
</feature>
<proteinExistence type="predicted"/>
<dbReference type="Pfam" id="PF01535">
    <property type="entry name" value="PPR"/>
    <property type="match status" value="5"/>
</dbReference>
<dbReference type="InterPro" id="IPR002885">
    <property type="entry name" value="PPR_rpt"/>
</dbReference>
<dbReference type="PANTHER" id="PTHR47926">
    <property type="entry name" value="PENTATRICOPEPTIDE REPEAT-CONTAINING PROTEIN"/>
    <property type="match status" value="1"/>
</dbReference>
<reference evidence="4" key="1">
    <citation type="submission" date="2021-01" db="EMBL/GenBank/DDBJ databases">
        <title>Adiantum capillus-veneris genome.</title>
        <authorList>
            <person name="Fang Y."/>
            <person name="Liao Q."/>
        </authorList>
    </citation>
    <scope>NUCLEOTIDE SEQUENCE</scope>
    <source>
        <strain evidence="4">H3</strain>
        <tissue evidence="4">Leaf</tissue>
    </source>
</reference>
<dbReference type="NCBIfam" id="TIGR00756">
    <property type="entry name" value="PPR"/>
    <property type="match status" value="6"/>
</dbReference>
<feature type="compositionally biased region" description="Basic and acidic residues" evidence="3">
    <location>
        <begin position="35"/>
        <end position="53"/>
    </location>
</feature>
<dbReference type="GO" id="GO:0048731">
    <property type="term" value="P:system development"/>
    <property type="evidence" value="ECO:0007669"/>
    <property type="project" value="UniProtKB-ARBA"/>
</dbReference>
<dbReference type="PROSITE" id="PS51375">
    <property type="entry name" value="PPR"/>
    <property type="match status" value="6"/>
</dbReference>
<evidence type="ECO:0008006" key="6">
    <source>
        <dbReference type="Google" id="ProtNLM"/>
    </source>
</evidence>
<protein>
    <recommendedName>
        <fullName evidence="6">Pentatricopeptide repeat-containing protein</fullName>
    </recommendedName>
</protein>
<feature type="repeat" description="PPR" evidence="2">
    <location>
        <begin position="255"/>
        <end position="289"/>
    </location>
</feature>
<dbReference type="Pfam" id="PF13041">
    <property type="entry name" value="PPR_2"/>
    <property type="match status" value="6"/>
</dbReference>
<dbReference type="SUPFAM" id="SSF48452">
    <property type="entry name" value="TPR-like"/>
    <property type="match status" value="1"/>
</dbReference>
<feature type="region of interest" description="Disordered" evidence="3">
    <location>
        <begin position="29"/>
        <end position="57"/>
    </location>
</feature>
<dbReference type="FunFam" id="1.25.40.10:FF:000144">
    <property type="entry name" value="Pentatricopeptide repeat-containing protein, mitochondrial"/>
    <property type="match status" value="1"/>
</dbReference>
<evidence type="ECO:0000256" key="3">
    <source>
        <dbReference type="SAM" id="MobiDB-lite"/>
    </source>
</evidence>
<dbReference type="AlphaFoldDB" id="A0A9D4UGX9"/>
<evidence type="ECO:0000256" key="1">
    <source>
        <dbReference type="ARBA" id="ARBA00022737"/>
    </source>
</evidence>
<dbReference type="GO" id="GO:0009451">
    <property type="term" value="P:RNA modification"/>
    <property type="evidence" value="ECO:0007669"/>
    <property type="project" value="InterPro"/>
</dbReference>
<evidence type="ECO:0000313" key="4">
    <source>
        <dbReference type="EMBL" id="KAI5067685.1"/>
    </source>
</evidence>
<dbReference type="GO" id="GO:0003723">
    <property type="term" value="F:RNA binding"/>
    <property type="evidence" value="ECO:0007669"/>
    <property type="project" value="InterPro"/>
</dbReference>
<keyword evidence="5" id="KW-1185">Reference proteome</keyword>
<keyword evidence="1" id="KW-0677">Repeat</keyword>